<keyword evidence="8" id="KW-1185">Reference proteome</keyword>
<keyword evidence="3" id="KW-1133">Transmembrane helix</keyword>
<reference evidence="7 8" key="1">
    <citation type="submission" date="2016-04" db="EMBL/GenBank/DDBJ databases">
        <title>The genome of Intoshia linei affirms orthonectids as highly simplified spiralians.</title>
        <authorList>
            <person name="Mikhailov K.V."/>
            <person name="Slusarev G.S."/>
            <person name="Nikitin M.A."/>
            <person name="Logacheva M.D."/>
            <person name="Penin A."/>
            <person name="Aleoshin V."/>
            <person name="Panchin Y.V."/>
        </authorList>
    </citation>
    <scope>NUCLEOTIDE SEQUENCE [LARGE SCALE GENOMIC DNA]</scope>
    <source>
        <strain evidence="7">Intl2013</strain>
        <tissue evidence="7">Whole animal</tissue>
    </source>
</reference>
<dbReference type="Pfam" id="PF00041">
    <property type="entry name" value="fn3"/>
    <property type="match status" value="4"/>
</dbReference>
<accession>A0A177BC15</accession>
<name>A0A177BC15_9BILA</name>
<dbReference type="PROSITE" id="PS50853">
    <property type="entry name" value="FN3"/>
    <property type="match status" value="7"/>
</dbReference>
<dbReference type="SMART" id="SM00408">
    <property type="entry name" value="IGc2"/>
    <property type="match status" value="4"/>
</dbReference>
<dbReference type="Gene3D" id="2.60.40.10">
    <property type="entry name" value="Immunoglobulins"/>
    <property type="match status" value="12"/>
</dbReference>
<dbReference type="EMBL" id="LWCA01000018">
    <property type="protein sequence ID" value="OAF71869.1"/>
    <property type="molecule type" value="Genomic_DNA"/>
</dbReference>
<evidence type="ECO:0000313" key="7">
    <source>
        <dbReference type="EMBL" id="OAF71869.1"/>
    </source>
</evidence>
<evidence type="ECO:0000259" key="5">
    <source>
        <dbReference type="PROSITE" id="PS50835"/>
    </source>
</evidence>
<keyword evidence="1" id="KW-0677">Repeat</keyword>
<feature type="domain" description="Fibronectin type-III" evidence="6">
    <location>
        <begin position="1274"/>
        <end position="1371"/>
    </location>
</feature>
<evidence type="ECO:0000256" key="2">
    <source>
        <dbReference type="ARBA" id="ARBA00023319"/>
    </source>
</evidence>
<organism evidence="7 8">
    <name type="scientific">Intoshia linei</name>
    <dbReference type="NCBI Taxonomy" id="1819745"/>
    <lineage>
        <taxon>Eukaryota</taxon>
        <taxon>Metazoa</taxon>
        <taxon>Spiralia</taxon>
        <taxon>Lophotrochozoa</taxon>
        <taxon>Mesozoa</taxon>
        <taxon>Orthonectida</taxon>
        <taxon>Rhopaluridae</taxon>
        <taxon>Intoshia</taxon>
    </lineage>
</organism>
<evidence type="ECO:0000256" key="1">
    <source>
        <dbReference type="ARBA" id="ARBA00022737"/>
    </source>
</evidence>
<dbReference type="SUPFAM" id="SSF48726">
    <property type="entry name" value="Immunoglobulin"/>
    <property type="match status" value="5"/>
</dbReference>
<dbReference type="OrthoDB" id="6158926at2759"/>
<feature type="transmembrane region" description="Helical" evidence="3">
    <location>
        <begin position="2036"/>
        <end position="2059"/>
    </location>
</feature>
<dbReference type="SUPFAM" id="SSF49265">
    <property type="entry name" value="Fibronectin type III"/>
    <property type="match status" value="6"/>
</dbReference>
<feature type="domain" description="Fibronectin type-III" evidence="6">
    <location>
        <begin position="948"/>
        <end position="1045"/>
    </location>
</feature>
<dbReference type="InterPro" id="IPR036116">
    <property type="entry name" value="FN3_sf"/>
</dbReference>
<feature type="domain" description="Ig-like" evidence="5">
    <location>
        <begin position="429"/>
        <end position="519"/>
    </location>
</feature>
<evidence type="ECO:0000313" key="8">
    <source>
        <dbReference type="Proteomes" id="UP000078046"/>
    </source>
</evidence>
<dbReference type="InterPro" id="IPR013783">
    <property type="entry name" value="Ig-like_fold"/>
</dbReference>
<keyword evidence="3" id="KW-0812">Transmembrane</keyword>
<dbReference type="InterPro" id="IPR003599">
    <property type="entry name" value="Ig_sub"/>
</dbReference>
<feature type="signal peptide" evidence="4">
    <location>
        <begin position="1"/>
        <end position="25"/>
    </location>
</feature>
<keyword evidence="4" id="KW-0732">Signal</keyword>
<sequence>MIILIQLKLIMSTLLLLSVINSVLAEFKYGTLRFITEPPKFSAEYIGNRKFFDCFAKSSEHEQVTYSWLKNGKFIAKSTNRGLKLSNIEIVDGGIYRCIASDDFGSIISNDAILNIYHLSVNLTSEFNLTTTKGSYSYLTLPDFSAYPYPNISWYKQIDSKNRIHLISESVNYSFSQNKKTIIILNTLYPSTFVAKLSLIVHIYDNQQSPIVKFNVMVENTDHEFQKKPLILEKPQNLHIAAHSMAVFDCIIHHFQSDDLSIEWFKCLNDSSCNQDSVMTSSDNIEISLYGRHLKFLRVKLEDTSYYYCKISSTLSKFDSFIYKFHLTVLLKPILGLNGKVDFSQLKEGDVIKLEYCSLNSGLNYKKDDIHWYMNSKTLANNYNIHRDGSLSFKYNSESYSGYYQCFVENIAGKIKSPPIVVDFAKSEPVFIEKPNNVNVYSTSFAVKIKCIVKGNPPPKITWWKKDPIMKIVNSTKFTLSQNSSILEIANGNGIDDNGDYFCKATNEIGSIKTAFTIKFLITTSFIQTPQNKNVIKGSKAWFHCLVQHDSSVLINRRWYHDDSLLYDSNGNVNIDRFKFYENGTVCINSVRYDDIGLYTCQIESQLGKMKSSAYLRMLETPRPPEITSISLQKINVNYGIKFRWVPGFDGNSDILNYEIFFKNKTEDGDWKLLNEIEAYRNSYLMKNVHPSSRYIFSIRSVNSIGKGPLSESSKEMIIPAQPPSHAPINIKMKSFTNTSITVYWDAPDEYFWNGKLLGHNIRYKLGGYSDLTWKFINVNDVATKQYTIVNLIVFTAYDVQIAAYNEKGTGVYSEMMNVSTLEGIPIEPPVIVKIEAMSSTSVGIKWKQMHSDNLKGIAQYYEIVYCKSCHEITNFSNLNNKNIQNFKTVKIPVKNLLINYDSTYFKELKNLSKFTNYLFSIRVYTKIGSGPYSKVYKIVTKSDIPSKVKNLKIKDILNTSFIVTWSRPSAINGNLLNYKIEYFDQNQGKNMENQNFIVSDSTFFLKIDKLKPKTRYTVKISAKTTAGYSPVEIMETETGSTPFTPGIPKFLNITSLNSTCMILTFIPNFDGNSRIKYYKIHYHSALIFNHVFDFGINENSPIQGLSWSIFSENFEPIEKFIENTERYVKVDNLRPFHNYCFKLSAVSVFSSSEPSEFLCKNTLGSKPYNSNLNVRVHVNFQVYGKFVRVIWDNLHRYGWNDEIVYYTVYTSKIIDNVAVFMGNLTVSSITSFVDVKVESMSHYCFKVSLWNKWGSAQVDGNYACTDTLQGVPAQRNEIDKFESTFNSIYVHWMELNKKDKNGQIIGYKVQVMAKDSLGLTEIVVRDRYANLTNLEPSLDYFVKILPFTCWGVYFVNSNDSRGLRIKTKPNFHIDLEYAHFTQISSKFSILCLKFNIFNFIHLNFLNQNLTVKISFNLLKHLKKFWFEYRNTLQNVGLKTHNQSIIIRPVKTFCHTVMHTIPDSLYNFNIQFGSQIVNLPLITSQSDTCHVVDAPFNVNFHYDNTVGVGILKWEFNMVKLNFTGYNYRNTIYYNNVRYFFVDCWPVLFKSVDLRVSENVSVFKTVSFIVDKNANSANLSLPYFGRYKCALMACGDLHNSSFSKPTSIIDIPGSPPTGVPIILNIEILTKNSVSVEIKPPVAAPWNLHHYFIKVLYTYVNNNNNVYQFSHYNNKTVKSSLIVTVHDLSKRWYRFCALFVNKYGDGVVGDFRNVFVGYLPVAKMYTDLKVHNVQSCNASLGWDNFDSQKFDYFSFIGHQIYVVKEGRESRNTVKVYNVSRNFNFFFLSDLLPFTKYNIIVKRVGLVEMSDIVMQTNITTLESTPGLVENFQIFMYDVTKINVTWCAPRKANGIIKSYLVEYVELQVKEEHIVKYTINLNDSLLFNCLYQLYEGKIHSLYDVSITAETRIGLGEKFTIRFNMDYSENVFKVENDIVVNDVYEGLLINWNKTPGLSLNNITDPSNQVIVQLQEKFHKWISLRTTNANIMNISIAKKEISPETDFRIRIVPMNVHGIGYPSSPSSFISIENWKYEPIYMKWWFMVIIALIFIMIIIIIISVLCVSGSKHSLLQKLCYSNQVNTGITTGQQICTNYFDEVNYVNLNTDFATLNKNSLSRRNSNSKSRHKLSSSIQALKNLTNSRNIYQLQDNLQYRVPQSQNIDNFGIIKGNQVISSNNLHSDCSSETSCAYPMTSREISTHCLNEGYYVNIKKMHSSTEGPLPDLPPTFVDEITNVTIPRIAEENRMLSTNEHENPEPLYKNSSIKNIARSRDPLPGLPYL</sequence>
<feature type="domain" description="Ig-like" evidence="5">
    <location>
        <begin position="333"/>
        <end position="423"/>
    </location>
</feature>
<dbReference type="Pfam" id="PF07679">
    <property type="entry name" value="I-set"/>
    <property type="match status" value="2"/>
</dbReference>
<feature type="domain" description="Fibronectin type-III" evidence="6">
    <location>
        <begin position="621"/>
        <end position="724"/>
    </location>
</feature>
<dbReference type="FunFam" id="2.60.40.10:FF:000107">
    <property type="entry name" value="Myosin, light chain kinase a"/>
    <property type="match status" value="1"/>
</dbReference>
<dbReference type="InterPro" id="IPR007110">
    <property type="entry name" value="Ig-like_dom"/>
</dbReference>
<feature type="domain" description="Fibronectin type-III" evidence="6">
    <location>
        <begin position="1048"/>
        <end position="1166"/>
    </location>
</feature>
<feature type="domain" description="Ig-like" evidence="5">
    <location>
        <begin position="524"/>
        <end position="617"/>
    </location>
</feature>
<dbReference type="InterPro" id="IPR003961">
    <property type="entry name" value="FN3_dom"/>
</dbReference>
<gene>
    <name evidence="7" type="ORF">A3Q56_00367</name>
</gene>
<feature type="domain" description="Fibronectin type-III" evidence="6">
    <location>
        <begin position="829"/>
        <end position="944"/>
    </location>
</feature>
<keyword evidence="2" id="KW-0393">Immunoglobulin domain</keyword>
<feature type="domain" description="Ig-like" evidence="5">
    <location>
        <begin position="229"/>
        <end position="319"/>
    </location>
</feature>
<feature type="domain" description="Fibronectin type-III" evidence="6">
    <location>
        <begin position="1824"/>
        <end position="1924"/>
    </location>
</feature>
<dbReference type="InterPro" id="IPR050964">
    <property type="entry name" value="Striated_Muscle_Regulatory"/>
</dbReference>
<feature type="domain" description="Fibronectin type-III" evidence="6">
    <location>
        <begin position="727"/>
        <end position="824"/>
    </location>
</feature>
<comment type="caution">
    <text evidence="7">The sequence shown here is derived from an EMBL/GenBank/DDBJ whole genome shotgun (WGS) entry which is preliminary data.</text>
</comment>
<dbReference type="InterPro" id="IPR036179">
    <property type="entry name" value="Ig-like_dom_sf"/>
</dbReference>
<dbReference type="SMART" id="SM00060">
    <property type="entry name" value="FN3"/>
    <property type="match status" value="8"/>
</dbReference>
<evidence type="ECO:0000256" key="4">
    <source>
        <dbReference type="SAM" id="SignalP"/>
    </source>
</evidence>
<dbReference type="PROSITE" id="PS50835">
    <property type="entry name" value="IG_LIKE"/>
    <property type="match status" value="5"/>
</dbReference>
<evidence type="ECO:0000256" key="3">
    <source>
        <dbReference type="SAM" id="Phobius"/>
    </source>
</evidence>
<proteinExistence type="predicted"/>
<feature type="domain" description="Ig-like" evidence="5">
    <location>
        <begin position="47"/>
        <end position="115"/>
    </location>
</feature>
<dbReference type="PANTHER" id="PTHR13817">
    <property type="entry name" value="TITIN"/>
    <property type="match status" value="1"/>
</dbReference>
<dbReference type="Proteomes" id="UP000078046">
    <property type="component" value="Unassembled WGS sequence"/>
</dbReference>
<feature type="chain" id="PRO_5008056931" evidence="4">
    <location>
        <begin position="26"/>
        <end position="2276"/>
    </location>
</feature>
<keyword evidence="3" id="KW-0472">Membrane</keyword>
<dbReference type="CDD" id="cd00063">
    <property type="entry name" value="FN3"/>
    <property type="match status" value="7"/>
</dbReference>
<dbReference type="PANTHER" id="PTHR13817:SF166">
    <property type="entry name" value="NEURONAL IGCAM-RELATED"/>
    <property type="match status" value="1"/>
</dbReference>
<evidence type="ECO:0000259" key="6">
    <source>
        <dbReference type="PROSITE" id="PS50853"/>
    </source>
</evidence>
<protein>
    <submittedName>
        <fullName evidence="7">C-protein, skeletal muscle slow isoform</fullName>
    </submittedName>
</protein>
<dbReference type="Pfam" id="PF13895">
    <property type="entry name" value="Ig_2"/>
    <property type="match status" value="1"/>
</dbReference>
<dbReference type="SMART" id="SM00409">
    <property type="entry name" value="IG"/>
    <property type="match status" value="5"/>
</dbReference>
<dbReference type="InterPro" id="IPR013098">
    <property type="entry name" value="Ig_I-set"/>
</dbReference>
<dbReference type="InterPro" id="IPR003598">
    <property type="entry name" value="Ig_sub2"/>
</dbReference>